<organism evidence="1 2">
    <name type="scientific">Mycobacterium vicinigordonae</name>
    <dbReference type="NCBI Taxonomy" id="1719132"/>
    <lineage>
        <taxon>Bacteria</taxon>
        <taxon>Bacillati</taxon>
        <taxon>Actinomycetota</taxon>
        <taxon>Actinomycetes</taxon>
        <taxon>Mycobacteriales</taxon>
        <taxon>Mycobacteriaceae</taxon>
        <taxon>Mycobacterium</taxon>
    </lineage>
</organism>
<reference evidence="2" key="1">
    <citation type="submission" date="2020-07" db="EMBL/GenBank/DDBJ databases">
        <title>Description of Mycobacterium gordonae subsp. intergordonae subsp.nov. and Mycobacterium gordonae subsp. gordonae subsp. nov.</title>
        <authorList>
            <person name="Yu X."/>
        </authorList>
    </citation>
    <scope>NUCLEOTIDE SEQUENCE [LARGE SCALE GENOMIC DNA]</scope>
    <source>
        <strain evidence="2">24</strain>
    </source>
</reference>
<evidence type="ECO:0000313" key="1">
    <source>
        <dbReference type="EMBL" id="QLL05360.1"/>
    </source>
</evidence>
<dbReference type="KEGG" id="mgor:H0P51_15900"/>
<reference evidence="2" key="3">
    <citation type="submission" date="2023-07" db="EMBL/GenBank/DDBJ databases">
        <title>Description of Mycobacterium gordonae subsp. intergordonae subsp.nov. and Mycobacterium gordonae subsp. gordonae subsp. nov.</title>
        <authorList>
            <person name="Huang H."/>
        </authorList>
    </citation>
    <scope>NUCLEOTIDE SEQUENCE [LARGE SCALE GENOMIC DNA]</scope>
    <source>
        <strain evidence="2">24</strain>
    </source>
</reference>
<name>A0A7D6IJE5_9MYCO</name>
<keyword evidence="2" id="KW-1185">Reference proteome</keyword>
<sequence length="125" mass="13225">MSATILESPVADDVEPATSKARTRVRGRVLDSRAIATLAAVLSGAGARTPSLWFDEGAATAGTMPELWKLPGRIDAVHGFCCLLMHRLLGDTAGLPVPALTRLPHRRGVVIPLLARPRVNAVTVL</sequence>
<dbReference type="Proteomes" id="UP000510682">
    <property type="component" value="Chromosome"/>
</dbReference>
<reference evidence="1 2" key="2">
    <citation type="submission" date="2020-07" db="EMBL/GenBank/DDBJ databases">
        <authorList>
            <person name="Yu X."/>
        </authorList>
    </citation>
    <scope>NUCLEOTIDE SEQUENCE [LARGE SCALE GENOMIC DNA]</scope>
    <source>
        <strain evidence="2">24</strain>
    </source>
</reference>
<accession>A0A7D6IJE5</accession>
<evidence type="ECO:0000313" key="2">
    <source>
        <dbReference type="Proteomes" id="UP000510682"/>
    </source>
</evidence>
<dbReference type="EMBL" id="CP059165">
    <property type="protein sequence ID" value="QLL05360.1"/>
    <property type="molecule type" value="Genomic_DNA"/>
</dbReference>
<gene>
    <name evidence="1" type="ORF">H0P51_15900</name>
</gene>
<protein>
    <submittedName>
        <fullName evidence="1">Uncharacterized protein</fullName>
    </submittedName>
</protein>
<dbReference type="AlphaFoldDB" id="A0A7D6IJE5"/>
<proteinExistence type="predicted"/>